<keyword evidence="6" id="KW-1185">Reference proteome</keyword>
<evidence type="ECO:0000256" key="1">
    <source>
        <dbReference type="ARBA" id="ARBA00006484"/>
    </source>
</evidence>
<dbReference type="InterPro" id="IPR002347">
    <property type="entry name" value="SDR_fam"/>
</dbReference>
<evidence type="ECO:0000259" key="4">
    <source>
        <dbReference type="SMART" id="SM00822"/>
    </source>
</evidence>
<comment type="caution">
    <text evidence="5">The sequence shown here is derived from an EMBL/GenBank/DDBJ whole genome shotgun (WGS) entry which is preliminary data.</text>
</comment>
<dbReference type="PRINTS" id="PR00080">
    <property type="entry name" value="SDRFAMILY"/>
</dbReference>
<organism evidence="5 6">
    <name type="scientific">Elsinoe australis</name>
    <dbReference type="NCBI Taxonomy" id="40998"/>
    <lineage>
        <taxon>Eukaryota</taxon>
        <taxon>Fungi</taxon>
        <taxon>Dikarya</taxon>
        <taxon>Ascomycota</taxon>
        <taxon>Pezizomycotina</taxon>
        <taxon>Dothideomycetes</taxon>
        <taxon>Dothideomycetidae</taxon>
        <taxon>Myriangiales</taxon>
        <taxon>Elsinoaceae</taxon>
        <taxon>Elsinoe</taxon>
    </lineage>
</organism>
<evidence type="ECO:0000313" key="5">
    <source>
        <dbReference type="EMBL" id="PSK34476.1"/>
    </source>
</evidence>
<evidence type="ECO:0000313" key="6">
    <source>
        <dbReference type="Proteomes" id="UP000243723"/>
    </source>
</evidence>
<dbReference type="Proteomes" id="UP000243723">
    <property type="component" value="Unassembled WGS sequence"/>
</dbReference>
<dbReference type="PROSITE" id="PS00061">
    <property type="entry name" value="ADH_SHORT"/>
    <property type="match status" value="1"/>
</dbReference>
<dbReference type="Gene3D" id="3.40.50.720">
    <property type="entry name" value="NAD(P)-binding Rossmann-like Domain"/>
    <property type="match status" value="1"/>
</dbReference>
<name>A0A2P7YES9_9PEZI</name>
<dbReference type="FunFam" id="3.40.50.720:FF:000374">
    <property type="entry name" value="3-oxoacyl-(Acyl-carrier-protein) reductase"/>
    <property type="match status" value="1"/>
</dbReference>
<dbReference type="PANTHER" id="PTHR43639:SF1">
    <property type="entry name" value="SHORT-CHAIN DEHYDROGENASE_REDUCTASE FAMILY PROTEIN"/>
    <property type="match status" value="1"/>
</dbReference>
<dbReference type="Pfam" id="PF13561">
    <property type="entry name" value="adh_short_C2"/>
    <property type="match status" value="1"/>
</dbReference>
<sequence length="254" mass="26487">MSTYRPLEGKVAIVTGASRGIGAAIAYDLASHGTHVALTYSSDRSRAGVDELISRIKSTGSSSAIGIQCDLGSTSAPSQIVSATTDAFGPNIDILINNAAAISGLKAHEITPEHFDQIFHLNVRAPLLMLQAVLPHLRRPGRIVNVSSIGARAGFPGVGTYSASKAALEGYTRSWAAELGSDGTTVNAIAPGPVRSEMLDKVDKEIVGPQLKATPVQQREGTPEDIAEIVRGLVTGMGWISGQTICTSGGYAMY</sequence>
<dbReference type="InterPro" id="IPR020904">
    <property type="entry name" value="Sc_DH/Rdtase_CS"/>
</dbReference>
<reference evidence="5 6" key="1">
    <citation type="submission" date="2017-05" db="EMBL/GenBank/DDBJ databases">
        <title>Draft genome sequence of Elsinoe australis.</title>
        <authorList>
            <person name="Cheng Q."/>
        </authorList>
    </citation>
    <scope>NUCLEOTIDE SEQUENCE [LARGE SCALE GENOMIC DNA]</scope>
    <source>
        <strain evidence="5 6">NL1</strain>
    </source>
</reference>
<gene>
    <name evidence="5" type="ORF">B9Z65_8802</name>
</gene>
<dbReference type="InterPro" id="IPR036291">
    <property type="entry name" value="NAD(P)-bd_dom_sf"/>
</dbReference>
<feature type="domain" description="Ketoreductase" evidence="4">
    <location>
        <begin position="10"/>
        <end position="192"/>
    </location>
</feature>
<dbReference type="InterPro" id="IPR057326">
    <property type="entry name" value="KR_dom"/>
</dbReference>
<dbReference type="SUPFAM" id="SSF51735">
    <property type="entry name" value="NAD(P)-binding Rossmann-fold domains"/>
    <property type="match status" value="1"/>
</dbReference>
<keyword evidence="2" id="KW-0521">NADP</keyword>
<evidence type="ECO:0000256" key="3">
    <source>
        <dbReference type="ARBA" id="ARBA00023002"/>
    </source>
</evidence>
<dbReference type="GO" id="GO:0016491">
    <property type="term" value="F:oxidoreductase activity"/>
    <property type="evidence" value="ECO:0007669"/>
    <property type="project" value="UniProtKB-KW"/>
</dbReference>
<dbReference type="OrthoDB" id="47007at2759"/>
<dbReference type="STRING" id="40998.A0A2P7YES9"/>
<protein>
    <submittedName>
        <fullName evidence="5">Diacetyl reductase</fullName>
    </submittedName>
</protein>
<dbReference type="PANTHER" id="PTHR43639">
    <property type="entry name" value="OXIDOREDUCTASE, SHORT-CHAIN DEHYDROGENASE/REDUCTASE FAMILY (AFU_ORTHOLOGUE AFUA_5G02870)"/>
    <property type="match status" value="1"/>
</dbReference>
<dbReference type="AlphaFoldDB" id="A0A2P7YES9"/>
<comment type="similarity">
    <text evidence="1">Belongs to the short-chain dehydrogenases/reductases (SDR) family.</text>
</comment>
<dbReference type="EMBL" id="NHZQ01000447">
    <property type="protein sequence ID" value="PSK34476.1"/>
    <property type="molecule type" value="Genomic_DNA"/>
</dbReference>
<proteinExistence type="inferred from homology"/>
<keyword evidence="3" id="KW-0560">Oxidoreductase</keyword>
<evidence type="ECO:0000256" key="2">
    <source>
        <dbReference type="ARBA" id="ARBA00022857"/>
    </source>
</evidence>
<dbReference type="PRINTS" id="PR00081">
    <property type="entry name" value="GDHRDH"/>
</dbReference>
<accession>A0A2P7YES9</accession>
<dbReference type="SMART" id="SM00822">
    <property type="entry name" value="PKS_KR"/>
    <property type="match status" value="1"/>
</dbReference>